<evidence type="ECO:0000313" key="2">
    <source>
        <dbReference type="EMBL" id="QBK86974.1"/>
    </source>
</evidence>
<proteinExistence type="predicted"/>
<sequence>MSIRAARARSARRKVALRAGVQPAVSVRLANGAAESRLRLEGGFPVWRLVGRHCQEKDRRSENQNKQTERPRGAGHLYWRDFFSAAEKKQSHIPAG</sequence>
<name>A0A481YWN7_9VIRU</name>
<accession>A0A481YWN7</accession>
<feature type="compositionally biased region" description="Basic and acidic residues" evidence="1">
    <location>
        <begin position="55"/>
        <end position="72"/>
    </location>
</feature>
<protein>
    <submittedName>
        <fullName evidence="2">Uncharacterized protein</fullName>
    </submittedName>
</protein>
<dbReference type="EMBL" id="MK500339">
    <property type="protein sequence ID" value="QBK86974.1"/>
    <property type="molecule type" value="Genomic_DNA"/>
</dbReference>
<gene>
    <name evidence="2" type="ORF">LCMAC103_03160</name>
</gene>
<reference evidence="2" key="1">
    <citation type="journal article" date="2019" name="MBio">
        <title>Virus Genomes from Deep Sea Sediments Expand the Ocean Megavirome and Support Independent Origins of Viral Gigantism.</title>
        <authorList>
            <person name="Backstrom D."/>
            <person name="Yutin N."/>
            <person name="Jorgensen S.L."/>
            <person name="Dharamshi J."/>
            <person name="Homa F."/>
            <person name="Zaremba-Niedwiedzka K."/>
            <person name="Spang A."/>
            <person name="Wolf Y.I."/>
            <person name="Koonin E.V."/>
            <person name="Ettema T.J."/>
        </authorList>
    </citation>
    <scope>NUCLEOTIDE SEQUENCE</scope>
</reference>
<evidence type="ECO:0000256" key="1">
    <source>
        <dbReference type="SAM" id="MobiDB-lite"/>
    </source>
</evidence>
<organism evidence="2">
    <name type="scientific">Marseillevirus LCMAC103</name>
    <dbReference type="NCBI Taxonomy" id="2506604"/>
    <lineage>
        <taxon>Viruses</taxon>
        <taxon>Varidnaviria</taxon>
        <taxon>Bamfordvirae</taxon>
        <taxon>Nucleocytoviricota</taxon>
        <taxon>Megaviricetes</taxon>
        <taxon>Pimascovirales</taxon>
        <taxon>Pimascovirales incertae sedis</taxon>
        <taxon>Marseilleviridae</taxon>
    </lineage>
</organism>
<feature type="region of interest" description="Disordered" evidence="1">
    <location>
        <begin position="55"/>
        <end position="76"/>
    </location>
</feature>